<name>A0AAV0SYN9_9STRA</name>
<accession>A0AAV0SYN9</accession>
<dbReference type="Proteomes" id="UP001162029">
    <property type="component" value="Unassembled WGS sequence"/>
</dbReference>
<reference evidence="1" key="1">
    <citation type="submission" date="2022-12" db="EMBL/GenBank/DDBJ databases">
        <authorList>
            <person name="Webb A."/>
        </authorList>
    </citation>
    <scope>NUCLEOTIDE SEQUENCE</scope>
    <source>
        <strain evidence="1">Pd1</strain>
    </source>
</reference>
<proteinExistence type="predicted"/>
<keyword evidence="2" id="KW-1185">Reference proteome</keyword>
<sequence length="366" mass="41574">MFNPAVFSKTDIDTLRTPSQQPGAARSGCRLREGTTDEWRVINGLAEGNIVSRRLPDFVKSVLCSKERVRLLRTVQQQVEGELYLKLRSGTDIRVIRQKISTIKEDILLAAEGTRVNQDELRTMLNVAKHINFNDVQRSIHFHFFDRATARKYELVTVPFKGAVYHLANMHQPDTGSVWARQLGRDRVRIATQLEYDVELHNVTRFTDIGRLTAYFEKHIAAEFELEDLDTCTPNSWTSNVWKLTVKMAGCPEFLRGIVRIIWYGRTIILKHPNVGRQLQCLHCGNLGHTMARCRYTDAQLHGQGSRVTTEQEVAALEDLATPFTSLAEIKQVAAQRLQLQLDNERKAQEAVAPSAERQQAPMAAV</sequence>
<comment type="caution">
    <text evidence="1">The sequence shown here is derived from an EMBL/GenBank/DDBJ whole genome shotgun (WGS) entry which is preliminary data.</text>
</comment>
<dbReference type="EMBL" id="CANTFM010000077">
    <property type="protein sequence ID" value="CAI5710658.1"/>
    <property type="molecule type" value="Genomic_DNA"/>
</dbReference>
<protein>
    <recommendedName>
        <fullName evidence="3">CCHC-type domain-containing protein</fullName>
    </recommendedName>
</protein>
<evidence type="ECO:0000313" key="2">
    <source>
        <dbReference type="Proteomes" id="UP001162029"/>
    </source>
</evidence>
<evidence type="ECO:0008006" key="3">
    <source>
        <dbReference type="Google" id="ProtNLM"/>
    </source>
</evidence>
<dbReference type="AlphaFoldDB" id="A0AAV0SYN9"/>
<gene>
    <name evidence="1" type="ORF">PDE001_LOCUS478</name>
</gene>
<evidence type="ECO:0000313" key="1">
    <source>
        <dbReference type="EMBL" id="CAI5710658.1"/>
    </source>
</evidence>
<organism evidence="1 2">
    <name type="scientific">Peronospora destructor</name>
    <dbReference type="NCBI Taxonomy" id="86335"/>
    <lineage>
        <taxon>Eukaryota</taxon>
        <taxon>Sar</taxon>
        <taxon>Stramenopiles</taxon>
        <taxon>Oomycota</taxon>
        <taxon>Peronosporomycetes</taxon>
        <taxon>Peronosporales</taxon>
        <taxon>Peronosporaceae</taxon>
        <taxon>Peronospora</taxon>
    </lineage>
</organism>